<sequence>MKIKSTPSFKRELKQLAKKHYPINLLNDCLKAIANNDKPTLQKIKGHALTGKWKGYREFHPNRISSNKNQYDGWIVIYKFEENQLILVLVATGNHSILNK</sequence>
<dbReference type="PANTHER" id="PTHR40588:SF1">
    <property type="entry name" value="MRNA INTERFERASE TOXIN YAFQ"/>
    <property type="match status" value="1"/>
</dbReference>
<keyword evidence="4" id="KW-1185">Reference proteome</keyword>
<dbReference type="AlphaFoldDB" id="A0A0R1V7V9"/>
<evidence type="ECO:0000256" key="1">
    <source>
        <dbReference type="ARBA" id="ARBA00022649"/>
    </source>
</evidence>
<organism evidence="3 4">
    <name type="scientific">Limosilactobacillus gastricus DSM 16045</name>
    <dbReference type="NCBI Taxonomy" id="1423749"/>
    <lineage>
        <taxon>Bacteria</taxon>
        <taxon>Bacillati</taxon>
        <taxon>Bacillota</taxon>
        <taxon>Bacilli</taxon>
        <taxon>Lactobacillales</taxon>
        <taxon>Lactobacillaceae</taxon>
        <taxon>Limosilactobacillus</taxon>
    </lineage>
</organism>
<dbReference type="Pfam" id="PF15738">
    <property type="entry name" value="YafQ_toxin"/>
    <property type="match status" value="1"/>
</dbReference>
<dbReference type="NCBIfam" id="TIGR02385">
    <property type="entry name" value="RelE_StbE"/>
    <property type="match status" value="1"/>
</dbReference>
<proteinExistence type="predicted"/>
<evidence type="ECO:0008006" key="5">
    <source>
        <dbReference type="Google" id="ProtNLM"/>
    </source>
</evidence>
<evidence type="ECO:0000256" key="2">
    <source>
        <dbReference type="PIRSR" id="PIRSR006156-1"/>
    </source>
</evidence>
<dbReference type="Proteomes" id="UP000051739">
    <property type="component" value="Unassembled WGS sequence"/>
</dbReference>
<evidence type="ECO:0000313" key="3">
    <source>
        <dbReference type="EMBL" id="KRM01599.1"/>
    </source>
</evidence>
<dbReference type="PIRSF" id="PIRSF006156">
    <property type="entry name" value="YafQ"/>
    <property type="match status" value="1"/>
</dbReference>
<dbReference type="InterPro" id="IPR007712">
    <property type="entry name" value="RelE/ParE_toxin"/>
</dbReference>
<dbReference type="InterPro" id="IPR004386">
    <property type="entry name" value="Toxin_YafQ-like"/>
</dbReference>
<dbReference type="EMBL" id="AZFN01000016">
    <property type="protein sequence ID" value="KRM01599.1"/>
    <property type="molecule type" value="Genomic_DNA"/>
</dbReference>
<dbReference type="PANTHER" id="PTHR40588">
    <property type="entry name" value="MRNA INTERFERASE TOXIN YAFQ"/>
    <property type="match status" value="1"/>
</dbReference>
<reference evidence="3 4" key="1">
    <citation type="journal article" date="2015" name="Genome Announc.">
        <title>Expanding the biotechnology potential of lactobacilli through comparative genomics of 213 strains and associated genera.</title>
        <authorList>
            <person name="Sun Z."/>
            <person name="Harris H.M."/>
            <person name="McCann A."/>
            <person name="Guo C."/>
            <person name="Argimon S."/>
            <person name="Zhang W."/>
            <person name="Yang X."/>
            <person name="Jeffery I.B."/>
            <person name="Cooney J.C."/>
            <person name="Kagawa T.F."/>
            <person name="Liu W."/>
            <person name="Song Y."/>
            <person name="Salvetti E."/>
            <person name="Wrobel A."/>
            <person name="Rasinkangas P."/>
            <person name="Parkhill J."/>
            <person name="Rea M.C."/>
            <person name="O'Sullivan O."/>
            <person name="Ritari J."/>
            <person name="Douillard F.P."/>
            <person name="Paul Ross R."/>
            <person name="Yang R."/>
            <person name="Briner A.E."/>
            <person name="Felis G.E."/>
            <person name="de Vos W.M."/>
            <person name="Barrangou R."/>
            <person name="Klaenhammer T.R."/>
            <person name="Caufield P.W."/>
            <person name="Cui Y."/>
            <person name="Zhang H."/>
            <person name="O'Toole P.W."/>
        </authorList>
    </citation>
    <scope>NUCLEOTIDE SEQUENCE [LARGE SCALE GENOMIC DNA]</scope>
    <source>
        <strain evidence="3 4">DSM 16045</strain>
    </source>
</reference>
<dbReference type="GO" id="GO:0004521">
    <property type="term" value="F:RNA endonuclease activity"/>
    <property type="evidence" value="ECO:0007669"/>
    <property type="project" value="TreeGrafter"/>
</dbReference>
<accession>A0A0R1V7V9</accession>
<feature type="active site" description="Proton donor" evidence="2">
    <location>
        <position position="95"/>
    </location>
</feature>
<dbReference type="GO" id="GO:0006402">
    <property type="term" value="P:mRNA catabolic process"/>
    <property type="evidence" value="ECO:0007669"/>
    <property type="project" value="TreeGrafter"/>
</dbReference>
<gene>
    <name evidence="3" type="ORF">FC60_GL000527</name>
</gene>
<comment type="caution">
    <text evidence="3">The sequence shown here is derived from an EMBL/GenBank/DDBJ whole genome shotgun (WGS) entry which is preliminary data.</text>
</comment>
<dbReference type="GO" id="GO:0006415">
    <property type="term" value="P:translational termination"/>
    <property type="evidence" value="ECO:0007669"/>
    <property type="project" value="TreeGrafter"/>
</dbReference>
<protein>
    <recommendedName>
        <fullName evidence="5">Addiction module toxin RelE</fullName>
    </recommendedName>
</protein>
<dbReference type="InterPro" id="IPR035093">
    <property type="entry name" value="RelE/ParE_toxin_dom_sf"/>
</dbReference>
<evidence type="ECO:0000313" key="4">
    <source>
        <dbReference type="Proteomes" id="UP000051739"/>
    </source>
</evidence>
<keyword evidence="1" id="KW-1277">Toxin-antitoxin system</keyword>
<dbReference type="SUPFAM" id="SSF143011">
    <property type="entry name" value="RelE-like"/>
    <property type="match status" value="1"/>
</dbReference>
<dbReference type="PATRIC" id="fig|1423749.3.peg.531"/>
<dbReference type="RefSeq" id="WP_056937574.1">
    <property type="nucleotide sequence ID" value="NZ_AZFN01000016.1"/>
</dbReference>
<name>A0A0R1V7V9_9LACO</name>
<dbReference type="Gene3D" id="3.30.2310.20">
    <property type="entry name" value="RelE-like"/>
    <property type="match status" value="1"/>
</dbReference>